<keyword evidence="1" id="KW-1015">Disulfide bond</keyword>
<dbReference type="Gene3D" id="3.90.215.10">
    <property type="entry name" value="Gamma Fibrinogen, chain A, domain 1"/>
    <property type="match status" value="1"/>
</dbReference>
<dbReference type="InterPro" id="IPR002181">
    <property type="entry name" value="Fibrinogen_a/b/g_C_dom"/>
</dbReference>
<dbReference type="EMBL" id="JAIWYP010000002">
    <property type="protein sequence ID" value="KAH3869316.1"/>
    <property type="molecule type" value="Genomic_DNA"/>
</dbReference>
<evidence type="ECO:0000259" key="3">
    <source>
        <dbReference type="PROSITE" id="PS51406"/>
    </source>
</evidence>
<proteinExistence type="predicted"/>
<dbReference type="FunFam" id="3.90.215.10:FF:000001">
    <property type="entry name" value="Tenascin isoform 1"/>
    <property type="match status" value="1"/>
</dbReference>
<keyword evidence="2" id="KW-0732">Signal</keyword>
<dbReference type="PROSITE" id="PS00514">
    <property type="entry name" value="FIBRINOGEN_C_1"/>
    <property type="match status" value="1"/>
</dbReference>
<dbReference type="CDD" id="cd00087">
    <property type="entry name" value="FReD"/>
    <property type="match status" value="1"/>
</dbReference>
<dbReference type="SMART" id="SM00186">
    <property type="entry name" value="FBG"/>
    <property type="match status" value="1"/>
</dbReference>
<sequence>MHFIRFLSMLSCFVYHTVECAFCEQPFTVTKGCTEKNYCDSGYKFLVRSEDVAAAMKEVTSSLNSEYQRRCWACANHQNLSATPRDCQDWYASGFHDSGDYTIYPTPGITFQVRCDMTTDGGGWTVIQRRASASDFYKSWAEYTAGFGDEHNFWLGNEKVFALTGSGGYKLRVDLTAIGGATAYASYQQFAVAGEKDVYRLSVSNYIGTAGDSLSYSNNMAFSAKDRDNDLDVGSCALYLQSAWWYNACRHADLNGPYGGDRYIRGLIWYHWHGNSESLASSEMKIRRK</sequence>
<reference evidence="5" key="2">
    <citation type="submission" date="2020-11" db="EMBL/GenBank/DDBJ databases">
        <authorList>
            <person name="McCartney M.A."/>
            <person name="Auch B."/>
            <person name="Kono T."/>
            <person name="Mallez S."/>
            <person name="Becker A."/>
            <person name="Gohl D.M."/>
            <person name="Silverstein K.A.T."/>
            <person name="Koren S."/>
            <person name="Bechman K.B."/>
            <person name="Herman A."/>
            <person name="Abrahante J.E."/>
            <person name="Garbe J."/>
        </authorList>
    </citation>
    <scope>NUCLEOTIDE SEQUENCE</scope>
    <source>
        <strain evidence="5">Duluth1</strain>
        <tissue evidence="5">Whole animal</tissue>
    </source>
</reference>
<name>A0A9D4RRV1_DREPO</name>
<keyword evidence="6" id="KW-1185">Reference proteome</keyword>
<accession>A0A9D4RRV1</accession>
<dbReference type="Pfam" id="PF00147">
    <property type="entry name" value="Fibrinogen_C"/>
    <property type="match status" value="1"/>
</dbReference>
<dbReference type="InterPro" id="IPR020837">
    <property type="entry name" value="Fibrinogen_CS"/>
</dbReference>
<dbReference type="NCBIfam" id="NF040941">
    <property type="entry name" value="GGGWT_bact"/>
    <property type="match status" value="1"/>
</dbReference>
<dbReference type="PANTHER" id="PTHR19143">
    <property type="entry name" value="FIBRINOGEN/TENASCIN/ANGIOPOEITIN"/>
    <property type="match status" value="1"/>
</dbReference>
<dbReference type="InterPro" id="IPR050373">
    <property type="entry name" value="Fibrinogen_C-term_domain"/>
</dbReference>
<evidence type="ECO:0000313" key="5">
    <source>
        <dbReference type="EMBL" id="KAH3876673.1"/>
    </source>
</evidence>
<evidence type="ECO:0000256" key="2">
    <source>
        <dbReference type="SAM" id="SignalP"/>
    </source>
</evidence>
<protein>
    <recommendedName>
        <fullName evidence="3">Fibrinogen C-terminal domain-containing protein</fullName>
    </recommendedName>
</protein>
<reference evidence="5" key="1">
    <citation type="journal article" date="2019" name="bioRxiv">
        <title>The Genome of the Zebra Mussel, Dreissena polymorpha: A Resource for Invasive Species Research.</title>
        <authorList>
            <person name="McCartney M.A."/>
            <person name="Auch B."/>
            <person name="Kono T."/>
            <person name="Mallez S."/>
            <person name="Zhang Y."/>
            <person name="Obille A."/>
            <person name="Becker A."/>
            <person name="Abrahante J.E."/>
            <person name="Garbe J."/>
            <person name="Badalamenti J.P."/>
            <person name="Herman A."/>
            <person name="Mangelson H."/>
            <person name="Liachko I."/>
            <person name="Sullivan S."/>
            <person name="Sone E.D."/>
            <person name="Koren S."/>
            <person name="Silverstein K.A.T."/>
            <person name="Beckman K.B."/>
            <person name="Gohl D.M."/>
        </authorList>
    </citation>
    <scope>NUCLEOTIDE SEQUENCE</scope>
    <source>
        <strain evidence="5">Duluth1</strain>
        <tissue evidence="5">Whole animal</tissue>
    </source>
</reference>
<dbReference type="EMBL" id="JAIWYP010000001">
    <property type="protein sequence ID" value="KAH3876673.1"/>
    <property type="molecule type" value="Genomic_DNA"/>
</dbReference>
<evidence type="ECO:0000256" key="1">
    <source>
        <dbReference type="ARBA" id="ARBA00023157"/>
    </source>
</evidence>
<feature type="signal peptide" evidence="2">
    <location>
        <begin position="1"/>
        <end position="20"/>
    </location>
</feature>
<evidence type="ECO:0000313" key="4">
    <source>
        <dbReference type="EMBL" id="KAH3869316.1"/>
    </source>
</evidence>
<dbReference type="AlphaFoldDB" id="A0A9D4RRV1"/>
<gene>
    <name evidence="5" type="ORF">DPMN_000521</name>
    <name evidence="4" type="ORF">DPMN_032479</name>
</gene>
<dbReference type="OrthoDB" id="6345539at2759"/>
<dbReference type="Proteomes" id="UP000828390">
    <property type="component" value="Unassembled WGS sequence"/>
</dbReference>
<comment type="caution">
    <text evidence="5">The sequence shown here is derived from an EMBL/GenBank/DDBJ whole genome shotgun (WGS) entry which is preliminary data.</text>
</comment>
<dbReference type="SUPFAM" id="SSF56496">
    <property type="entry name" value="Fibrinogen C-terminal domain-like"/>
    <property type="match status" value="1"/>
</dbReference>
<feature type="chain" id="PRO_5040045526" description="Fibrinogen C-terminal domain-containing protein" evidence="2">
    <location>
        <begin position="21"/>
        <end position="289"/>
    </location>
</feature>
<dbReference type="PROSITE" id="PS51406">
    <property type="entry name" value="FIBRINOGEN_C_2"/>
    <property type="match status" value="1"/>
</dbReference>
<evidence type="ECO:0000313" key="6">
    <source>
        <dbReference type="Proteomes" id="UP000828390"/>
    </source>
</evidence>
<dbReference type="GO" id="GO:0005615">
    <property type="term" value="C:extracellular space"/>
    <property type="evidence" value="ECO:0007669"/>
    <property type="project" value="TreeGrafter"/>
</dbReference>
<dbReference type="InterPro" id="IPR036056">
    <property type="entry name" value="Fibrinogen-like_C"/>
</dbReference>
<dbReference type="InterPro" id="IPR014716">
    <property type="entry name" value="Fibrinogen_a/b/g_C_1"/>
</dbReference>
<feature type="domain" description="Fibrinogen C-terminal" evidence="3">
    <location>
        <begin position="78"/>
        <end position="289"/>
    </location>
</feature>
<organism evidence="5 6">
    <name type="scientific">Dreissena polymorpha</name>
    <name type="common">Zebra mussel</name>
    <name type="synonym">Mytilus polymorpha</name>
    <dbReference type="NCBI Taxonomy" id="45954"/>
    <lineage>
        <taxon>Eukaryota</taxon>
        <taxon>Metazoa</taxon>
        <taxon>Spiralia</taxon>
        <taxon>Lophotrochozoa</taxon>
        <taxon>Mollusca</taxon>
        <taxon>Bivalvia</taxon>
        <taxon>Autobranchia</taxon>
        <taxon>Heteroconchia</taxon>
        <taxon>Euheterodonta</taxon>
        <taxon>Imparidentia</taxon>
        <taxon>Neoheterodontei</taxon>
        <taxon>Myida</taxon>
        <taxon>Dreissenoidea</taxon>
        <taxon>Dreissenidae</taxon>
        <taxon>Dreissena</taxon>
    </lineage>
</organism>